<dbReference type="EMBL" id="MARB01000005">
    <property type="protein sequence ID" value="ODJ88645.1"/>
    <property type="molecule type" value="Genomic_DNA"/>
</dbReference>
<keyword evidence="4" id="KW-0547">Nucleotide-binding</keyword>
<comment type="pathway">
    <text evidence="1">Cofactor biosynthesis; tetrahydrofolate biosynthesis; 2-amino-4-hydroxy-6-hydroxymethyl-7,8-dihydropteridine diphosphate from 7,8-dihydroneopterin triphosphate: step 4/4.</text>
</comment>
<evidence type="ECO:0000256" key="3">
    <source>
        <dbReference type="ARBA" id="ARBA00022679"/>
    </source>
</evidence>
<accession>A0A7Z1AG10</accession>
<evidence type="ECO:0000313" key="10">
    <source>
        <dbReference type="Proteomes" id="UP000094769"/>
    </source>
</evidence>
<sequence>MTDRGSVHAWLSLGSNMAPENHIPRALRDLEALFGELQVSPIYESEAVGLEGDNFHNLVVGIYTDLSPRALVVELRKLEARHGRRRTPDRFASRTLDIDLLTYGDQIIDDGSIQLPRDEIVKYAFVLLPLSDVAGDELHPHSGRTYSQLWDAFDQSDQSLWRVEGRVR</sequence>
<dbReference type="InterPro" id="IPR035907">
    <property type="entry name" value="Hppk_sf"/>
</dbReference>
<dbReference type="PANTHER" id="PTHR43071:SF2">
    <property type="entry name" value="2-AMINO-4-HYDROXY-6-HYDROXYMETHYLDIHYDROPTERIDINE PYROPHOSPHOKINASE"/>
    <property type="match status" value="1"/>
</dbReference>
<evidence type="ECO:0000313" key="9">
    <source>
        <dbReference type="EMBL" id="ODJ88645.1"/>
    </source>
</evidence>
<evidence type="ECO:0000256" key="7">
    <source>
        <dbReference type="ARBA" id="ARBA00022909"/>
    </source>
</evidence>
<dbReference type="Gene3D" id="3.30.70.560">
    <property type="entry name" value="7,8-Dihydro-6-hydroxymethylpterin-pyrophosphokinase HPPK"/>
    <property type="match status" value="1"/>
</dbReference>
<proteinExistence type="predicted"/>
<reference evidence="9 10" key="1">
    <citation type="submission" date="2016-06" db="EMBL/GenBank/DDBJ databases">
        <title>Genome sequence of endosymbiont of Candidatus Endolucinida thiodiazotropha.</title>
        <authorList>
            <person name="Poehlein A."/>
            <person name="Koenig S."/>
            <person name="Heiden S.E."/>
            <person name="Thuermer A."/>
            <person name="Voget S."/>
            <person name="Daniel R."/>
            <person name="Markert S."/>
            <person name="Gros O."/>
            <person name="Schweder T."/>
        </authorList>
    </citation>
    <scope>NUCLEOTIDE SEQUENCE [LARGE SCALE GENOMIC DNA]</scope>
    <source>
        <strain evidence="9 10">COS</strain>
    </source>
</reference>
<evidence type="ECO:0000256" key="4">
    <source>
        <dbReference type="ARBA" id="ARBA00022741"/>
    </source>
</evidence>
<comment type="caution">
    <text evidence="9">The sequence shown here is derived from an EMBL/GenBank/DDBJ whole genome shotgun (WGS) entry which is preliminary data.</text>
</comment>
<evidence type="ECO:0000259" key="8">
    <source>
        <dbReference type="PROSITE" id="PS00794"/>
    </source>
</evidence>
<dbReference type="GO" id="GO:0005524">
    <property type="term" value="F:ATP binding"/>
    <property type="evidence" value="ECO:0007669"/>
    <property type="project" value="UniProtKB-KW"/>
</dbReference>
<keyword evidence="6" id="KW-0067">ATP-binding</keyword>
<keyword evidence="7" id="KW-0289">Folate biosynthesis</keyword>
<dbReference type="UniPathway" id="UPA00077">
    <property type="reaction ID" value="UER00155"/>
</dbReference>
<keyword evidence="10" id="KW-1185">Reference proteome</keyword>
<dbReference type="SUPFAM" id="SSF55083">
    <property type="entry name" value="6-hydroxymethyl-7,8-dihydropterin pyrophosphokinase, HPPK"/>
    <property type="match status" value="1"/>
</dbReference>
<dbReference type="PROSITE" id="PS00794">
    <property type="entry name" value="HPPK"/>
    <property type="match status" value="1"/>
</dbReference>
<evidence type="ECO:0000256" key="5">
    <source>
        <dbReference type="ARBA" id="ARBA00022777"/>
    </source>
</evidence>
<evidence type="ECO:0000256" key="1">
    <source>
        <dbReference type="ARBA" id="ARBA00005051"/>
    </source>
</evidence>
<dbReference type="Pfam" id="PF01288">
    <property type="entry name" value="HPPK"/>
    <property type="match status" value="1"/>
</dbReference>
<keyword evidence="5 9" id="KW-0418">Kinase</keyword>
<dbReference type="EC" id="2.7.6.3" evidence="2"/>
<dbReference type="AlphaFoldDB" id="A0A7Z1AG10"/>
<dbReference type="GO" id="GO:0016301">
    <property type="term" value="F:kinase activity"/>
    <property type="evidence" value="ECO:0007669"/>
    <property type="project" value="UniProtKB-KW"/>
</dbReference>
<dbReference type="CDD" id="cd00483">
    <property type="entry name" value="HPPK"/>
    <property type="match status" value="1"/>
</dbReference>
<dbReference type="GO" id="GO:0003848">
    <property type="term" value="F:2-amino-4-hydroxy-6-hydroxymethyldihydropteridine diphosphokinase activity"/>
    <property type="evidence" value="ECO:0007669"/>
    <property type="project" value="UniProtKB-EC"/>
</dbReference>
<gene>
    <name evidence="9" type="primary">folK_2</name>
    <name evidence="9" type="ORF">CODIS_11960</name>
</gene>
<evidence type="ECO:0000256" key="6">
    <source>
        <dbReference type="ARBA" id="ARBA00022840"/>
    </source>
</evidence>
<dbReference type="RefSeq" id="WP_268805692.1">
    <property type="nucleotide sequence ID" value="NZ_MARB01000005.1"/>
</dbReference>
<dbReference type="Proteomes" id="UP000094769">
    <property type="component" value="Unassembled WGS sequence"/>
</dbReference>
<protein>
    <recommendedName>
        <fullName evidence="2">2-amino-4-hydroxy-6-hydroxymethyldihydropteridine diphosphokinase</fullName>
        <ecNumber evidence="2">2.7.6.3</ecNumber>
    </recommendedName>
</protein>
<feature type="domain" description="7,8-dihydro-6-hydroxymethylpterin-pyrophosphokinase" evidence="8">
    <location>
        <begin position="90"/>
        <end position="101"/>
    </location>
</feature>
<dbReference type="NCBIfam" id="TIGR01498">
    <property type="entry name" value="folK"/>
    <property type="match status" value="1"/>
</dbReference>
<dbReference type="InterPro" id="IPR000550">
    <property type="entry name" value="Hppk"/>
</dbReference>
<dbReference type="GO" id="GO:0046654">
    <property type="term" value="P:tetrahydrofolate biosynthetic process"/>
    <property type="evidence" value="ECO:0007669"/>
    <property type="project" value="UniProtKB-UniPathway"/>
</dbReference>
<evidence type="ECO:0000256" key="2">
    <source>
        <dbReference type="ARBA" id="ARBA00013253"/>
    </source>
</evidence>
<organism evidence="9 10">
    <name type="scientific">Candidatus Thiodiazotropha endolucinida</name>
    <dbReference type="NCBI Taxonomy" id="1655433"/>
    <lineage>
        <taxon>Bacteria</taxon>
        <taxon>Pseudomonadati</taxon>
        <taxon>Pseudomonadota</taxon>
        <taxon>Gammaproteobacteria</taxon>
        <taxon>Chromatiales</taxon>
        <taxon>Sedimenticolaceae</taxon>
        <taxon>Candidatus Thiodiazotropha</taxon>
    </lineage>
</organism>
<dbReference type="GO" id="GO:0046656">
    <property type="term" value="P:folic acid biosynthetic process"/>
    <property type="evidence" value="ECO:0007669"/>
    <property type="project" value="UniProtKB-KW"/>
</dbReference>
<dbReference type="PANTHER" id="PTHR43071">
    <property type="entry name" value="2-AMINO-4-HYDROXY-6-HYDROXYMETHYLDIHYDROPTERIDINE PYROPHOSPHOKINASE"/>
    <property type="match status" value="1"/>
</dbReference>
<keyword evidence="3 9" id="KW-0808">Transferase</keyword>
<name>A0A7Z1AG10_9GAMM</name>